<feature type="compositionally biased region" description="Polar residues" evidence="1">
    <location>
        <begin position="190"/>
        <end position="206"/>
    </location>
</feature>
<dbReference type="PANTHER" id="PTHR23333">
    <property type="entry name" value="UBX DOMAIN CONTAINING PROTEIN"/>
    <property type="match status" value="1"/>
</dbReference>
<dbReference type="InterPro" id="IPR012989">
    <property type="entry name" value="SEP_domain"/>
</dbReference>
<comment type="caution">
    <text evidence="4">The sequence shown here is derived from an EMBL/GenBank/DDBJ whole genome shotgun (WGS) entry which is preliminary data.</text>
</comment>
<dbReference type="PROSITE" id="PS51399">
    <property type="entry name" value="SEP"/>
    <property type="match status" value="1"/>
</dbReference>
<dbReference type="RefSeq" id="XP_017990952.1">
    <property type="nucleotide sequence ID" value="XM_018134654.1"/>
</dbReference>
<feature type="region of interest" description="Disordered" evidence="1">
    <location>
        <begin position="52"/>
        <end position="144"/>
    </location>
</feature>
<dbReference type="InterPro" id="IPR036241">
    <property type="entry name" value="NSFL1C_SEP_dom_sf"/>
</dbReference>
<keyword evidence="5" id="KW-1185">Reference proteome</keyword>
<evidence type="ECO:0000259" key="2">
    <source>
        <dbReference type="PROSITE" id="PS50033"/>
    </source>
</evidence>
<dbReference type="Gene3D" id="3.30.420.210">
    <property type="entry name" value="SEP domain"/>
    <property type="match status" value="1"/>
</dbReference>
<evidence type="ECO:0000259" key="3">
    <source>
        <dbReference type="PROSITE" id="PS51399"/>
    </source>
</evidence>
<dbReference type="Pfam" id="PF00789">
    <property type="entry name" value="UBX"/>
    <property type="match status" value="1"/>
</dbReference>
<feature type="compositionally biased region" description="Low complexity" evidence="1">
    <location>
        <begin position="80"/>
        <end position="95"/>
    </location>
</feature>
<dbReference type="GeneID" id="28726529"/>
<dbReference type="Gene3D" id="3.10.20.90">
    <property type="entry name" value="Phosphatidylinositol 3-kinase Catalytic Subunit, Chain A, domain 1"/>
    <property type="match status" value="1"/>
</dbReference>
<dbReference type="SMART" id="SM00166">
    <property type="entry name" value="UBX"/>
    <property type="match status" value="1"/>
</dbReference>
<feature type="region of interest" description="Disordered" evidence="1">
    <location>
        <begin position="290"/>
        <end position="333"/>
    </location>
</feature>
<dbReference type="OrthoDB" id="25887at2759"/>
<dbReference type="GO" id="GO:0043161">
    <property type="term" value="P:proteasome-mediated ubiquitin-dependent protein catabolic process"/>
    <property type="evidence" value="ECO:0007669"/>
    <property type="project" value="TreeGrafter"/>
</dbReference>
<evidence type="ECO:0000313" key="4">
    <source>
        <dbReference type="EMBL" id="KOS13320.1"/>
    </source>
</evidence>
<dbReference type="GO" id="GO:0005634">
    <property type="term" value="C:nucleus"/>
    <property type="evidence" value="ECO:0007669"/>
    <property type="project" value="TreeGrafter"/>
</dbReference>
<dbReference type="InterPro" id="IPR001012">
    <property type="entry name" value="UBX_dom"/>
</dbReference>
<organism evidence="4 5">
    <name type="scientific">Malassezia pachydermatis</name>
    <dbReference type="NCBI Taxonomy" id="77020"/>
    <lineage>
        <taxon>Eukaryota</taxon>
        <taxon>Fungi</taxon>
        <taxon>Dikarya</taxon>
        <taxon>Basidiomycota</taxon>
        <taxon>Ustilaginomycotina</taxon>
        <taxon>Malasseziomycetes</taxon>
        <taxon>Malasseziales</taxon>
        <taxon>Malasseziaceae</taxon>
        <taxon>Malassezia</taxon>
    </lineage>
</organism>
<name>A0A0M8MT90_9BASI</name>
<reference evidence="4 5" key="1">
    <citation type="submission" date="2015-07" db="EMBL/GenBank/DDBJ databases">
        <title>Draft Genome Sequence of Malassezia furfur CBS1878 and Malassezia pachydermatis CBS1879.</title>
        <authorList>
            <person name="Triana S."/>
            <person name="Ohm R."/>
            <person name="Gonzalez A."/>
            <person name="DeCock H."/>
            <person name="Restrepo S."/>
            <person name="Celis A."/>
        </authorList>
    </citation>
    <scope>NUCLEOTIDE SEQUENCE [LARGE SCALE GENOMIC DNA]</scope>
    <source>
        <strain evidence="4 5">CBS 1879</strain>
    </source>
</reference>
<gene>
    <name evidence="4" type="ORF">Malapachy_0121</name>
</gene>
<accession>A0A0M8MT90</accession>
<dbReference type="CDD" id="cd01770">
    <property type="entry name" value="UBX_UBXN2"/>
    <property type="match status" value="1"/>
</dbReference>
<dbReference type="SUPFAM" id="SSF102848">
    <property type="entry name" value="NSFL1 (p97 ATPase) cofactor p47, SEP domain"/>
    <property type="match status" value="1"/>
</dbReference>
<dbReference type="Gene3D" id="1.10.8.10">
    <property type="entry name" value="DNA helicase RuvA subunit, C-terminal domain"/>
    <property type="match status" value="1"/>
</dbReference>
<dbReference type="GO" id="GO:0043130">
    <property type="term" value="F:ubiquitin binding"/>
    <property type="evidence" value="ECO:0007669"/>
    <property type="project" value="TreeGrafter"/>
</dbReference>
<dbReference type="Pfam" id="PF14555">
    <property type="entry name" value="UBA_4"/>
    <property type="match status" value="1"/>
</dbReference>
<dbReference type="GO" id="GO:0007030">
    <property type="term" value="P:Golgi organization"/>
    <property type="evidence" value="ECO:0007669"/>
    <property type="project" value="TreeGrafter"/>
</dbReference>
<dbReference type="EMBL" id="LGAV01000006">
    <property type="protein sequence ID" value="KOS13320.1"/>
    <property type="molecule type" value="Genomic_DNA"/>
</dbReference>
<dbReference type="Pfam" id="PF08059">
    <property type="entry name" value="SEP"/>
    <property type="match status" value="1"/>
</dbReference>
<dbReference type="STRING" id="77020.A0A0M8MT90"/>
<dbReference type="AlphaFoldDB" id="A0A0M8MT90"/>
<dbReference type="GO" id="GO:0000045">
    <property type="term" value="P:autophagosome assembly"/>
    <property type="evidence" value="ECO:0007669"/>
    <property type="project" value="TreeGrafter"/>
</dbReference>
<dbReference type="SMART" id="SM00553">
    <property type="entry name" value="SEP"/>
    <property type="match status" value="1"/>
</dbReference>
<dbReference type="GO" id="GO:0031468">
    <property type="term" value="P:nuclear membrane reassembly"/>
    <property type="evidence" value="ECO:0007669"/>
    <property type="project" value="TreeGrafter"/>
</dbReference>
<dbReference type="Proteomes" id="UP000037751">
    <property type="component" value="Unassembled WGS sequence"/>
</dbReference>
<dbReference type="VEuPathDB" id="FungiDB:Malapachy_0121"/>
<proteinExistence type="predicted"/>
<sequence length="417" mass="43509">MDEALAQFISVTNASPDQARAYLEAANGDVSTALSTYFESGDATVSEVVDPAPAATTTPAPGDPRTLSGAPITDSAPWPSSSSSKSTGRPARPAGRSGGIMTFNDLRSGQAQSHDDDDDPMNLFAGGERSGINVENPDSQRGGTGHALVDDILSKAATSSQAASAHAVGTKTTPSAFSGKGYSIGGATVGNDTAQDTRPSASSSFFGSMPGAAPLDGGMGEDETDEEPVIRHLTFWQDGFSIEDGPLMRYDDPANQETLQAINSGRAPLSLLNVRFGQPVELMVARRTHEKYVPPPPPPTKPFDGTGVRLGAPSAEPTPAPKPAATPASTASTDVLHVDSSQPTTQVQVRLTDGQRLVAKLNHTHTVADLRRYIEAQRPDLAGQNFTIRTSFPPKPITDETLTVADAGLLNAVVVLR</sequence>
<dbReference type="SUPFAM" id="SSF54236">
    <property type="entry name" value="Ubiquitin-like"/>
    <property type="match status" value="1"/>
</dbReference>
<dbReference type="InterPro" id="IPR009060">
    <property type="entry name" value="UBA-like_sf"/>
</dbReference>
<dbReference type="GO" id="GO:0005829">
    <property type="term" value="C:cytosol"/>
    <property type="evidence" value="ECO:0007669"/>
    <property type="project" value="TreeGrafter"/>
</dbReference>
<dbReference type="CDD" id="cd14348">
    <property type="entry name" value="UBA_p47"/>
    <property type="match status" value="1"/>
</dbReference>
<feature type="domain" description="UBX" evidence="2">
    <location>
        <begin position="340"/>
        <end position="417"/>
    </location>
</feature>
<feature type="region of interest" description="Disordered" evidence="1">
    <location>
        <begin position="188"/>
        <end position="224"/>
    </location>
</feature>
<evidence type="ECO:0000256" key="1">
    <source>
        <dbReference type="SAM" id="MobiDB-lite"/>
    </source>
</evidence>
<dbReference type="GO" id="GO:0061025">
    <property type="term" value="P:membrane fusion"/>
    <property type="evidence" value="ECO:0007669"/>
    <property type="project" value="TreeGrafter"/>
</dbReference>
<dbReference type="PANTHER" id="PTHR23333:SF20">
    <property type="entry name" value="NSFL1 COFACTOR P47"/>
    <property type="match status" value="1"/>
</dbReference>
<dbReference type="FunFam" id="3.30.420.210:FF:000002">
    <property type="entry name" value="UBX domain-containing protein 1"/>
    <property type="match status" value="1"/>
</dbReference>
<evidence type="ECO:0000313" key="5">
    <source>
        <dbReference type="Proteomes" id="UP000037751"/>
    </source>
</evidence>
<dbReference type="SUPFAM" id="SSF46934">
    <property type="entry name" value="UBA-like"/>
    <property type="match status" value="1"/>
</dbReference>
<feature type="domain" description="SEP" evidence="3">
    <location>
        <begin position="228"/>
        <end position="293"/>
    </location>
</feature>
<protein>
    <submittedName>
        <fullName evidence="4">Shp1-potential regulatory subunit for glc7p</fullName>
    </submittedName>
</protein>
<dbReference type="PROSITE" id="PS50033">
    <property type="entry name" value="UBX"/>
    <property type="match status" value="1"/>
</dbReference>
<dbReference type="InterPro" id="IPR029071">
    <property type="entry name" value="Ubiquitin-like_domsf"/>
</dbReference>